<organism evidence="3 4">
    <name type="scientific">Rhizopogon vinicolor AM-OR11-026</name>
    <dbReference type="NCBI Taxonomy" id="1314800"/>
    <lineage>
        <taxon>Eukaryota</taxon>
        <taxon>Fungi</taxon>
        <taxon>Dikarya</taxon>
        <taxon>Basidiomycota</taxon>
        <taxon>Agaricomycotina</taxon>
        <taxon>Agaricomycetes</taxon>
        <taxon>Agaricomycetidae</taxon>
        <taxon>Boletales</taxon>
        <taxon>Suillineae</taxon>
        <taxon>Rhizopogonaceae</taxon>
        <taxon>Rhizopogon</taxon>
    </lineage>
</organism>
<dbReference type="Proteomes" id="UP000092154">
    <property type="component" value="Unassembled WGS sequence"/>
</dbReference>
<proteinExistence type="predicted"/>
<protein>
    <submittedName>
        <fullName evidence="3">Uncharacterized protein</fullName>
    </submittedName>
</protein>
<evidence type="ECO:0000313" key="4">
    <source>
        <dbReference type="Proteomes" id="UP000092154"/>
    </source>
</evidence>
<reference evidence="3 4" key="1">
    <citation type="submission" date="2016-06" db="EMBL/GenBank/DDBJ databases">
        <title>Comparative genomics of the ectomycorrhizal sister species Rhizopogon vinicolor and Rhizopogon vesiculosus (Basidiomycota: Boletales) reveals a divergence of the mating type B locus.</title>
        <authorList>
            <consortium name="DOE Joint Genome Institute"/>
            <person name="Mujic A.B."/>
            <person name="Kuo A."/>
            <person name="Tritt A."/>
            <person name="Lipzen A."/>
            <person name="Chen C."/>
            <person name="Johnson J."/>
            <person name="Sharma A."/>
            <person name="Barry K."/>
            <person name="Grigoriev I.V."/>
            <person name="Spatafora J.W."/>
        </authorList>
    </citation>
    <scope>NUCLEOTIDE SEQUENCE [LARGE SCALE GENOMIC DNA]</scope>
    <source>
        <strain evidence="3 4">AM-OR11-026</strain>
    </source>
</reference>
<feature type="signal peptide" evidence="2">
    <location>
        <begin position="1"/>
        <end position="22"/>
    </location>
</feature>
<sequence>MFARLSTTLLYTLLVLTAFVAAKPNPVPGGSNDLKAQANRARTAVGESQTIPVHWQ</sequence>
<evidence type="ECO:0000256" key="2">
    <source>
        <dbReference type="SAM" id="SignalP"/>
    </source>
</evidence>
<accession>A0A1B7MZT3</accession>
<evidence type="ECO:0000313" key="3">
    <source>
        <dbReference type="EMBL" id="OAX38119.1"/>
    </source>
</evidence>
<gene>
    <name evidence="3" type="ORF">K503DRAFT_184512</name>
</gene>
<dbReference type="InParanoid" id="A0A1B7MZT3"/>
<keyword evidence="2" id="KW-0732">Signal</keyword>
<dbReference type="AlphaFoldDB" id="A0A1B7MZT3"/>
<keyword evidence="4" id="KW-1185">Reference proteome</keyword>
<feature type="chain" id="PRO_5008597701" evidence="2">
    <location>
        <begin position="23"/>
        <end position="56"/>
    </location>
</feature>
<feature type="region of interest" description="Disordered" evidence="1">
    <location>
        <begin position="29"/>
        <end position="56"/>
    </location>
</feature>
<evidence type="ECO:0000256" key="1">
    <source>
        <dbReference type="SAM" id="MobiDB-lite"/>
    </source>
</evidence>
<name>A0A1B7MZT3_9AGAM</name>
<dbReference type="EMBL" id="KV448312">
    <property type="protein sequence ID" value="OAX38119.1"/>
    <property type="molecule type" value="Genomic_DNA"/>
</dbReference>
<feature type="compositionally biased region" description="Polar residues" evidence="1">
    <location>
        <begin position="46"/>
        <end position="56"/>
    </location>
</feature>